<feature type="compositionally biased region" description="Pro residues" evidence="2">
    <location>
        <begin position="439"/>
        <end position="452"/>
    </location>
</feature>
<evidence type="ECO:0000313" key="5">
    <source>
        <dbReference type="Proteomes" id="UP000803884"/>
    </source>
</evidence>
<sequence>MPSRHPQAPRPAARRRLPSRNSSSSHNADLARSDGPDDGMFRDDRPAKKRRLEIRAGPKQQTLDSLGFFNRAAAIAAEPVQPPNKITIAHPHGPLIETVNGTRSELTIGEDATVEDNGNGEIDTPSKAAPDARPMPASQPAEKRKKEERRSLRSRDDGPRLKSELAVYFGNFEDIMFDTPMEPEFITVDSAIYVTDDTPKAVKAETPSPSKNSRHMKGTPNSARRNGTQAPPAVQSSSTSYNGCQVVDLSTFLKNVPDSAEDPLSEDAFLKSHKRAERKEKQLRNIERERAMHEKVQLDRLLDGLRGHDWLRVLGITGVTDGEARKYEPKRDYFIAEVQALVDKYKEWKDEEKRQRLEREAAMAAEREAEEEEDDDDDDESTSSSELSVEPPSSDLNASAARQLQQETASALKSSSRQSHAAHSNKPQQPKPQNRAAIVPPPEPIPYRPPSPITSFYSKRHLRDAALKKTRHGRSVTAFGQPLPDFDEREFELPPDYVTEEVLKARGREWRRRKRESAANAAGR</sequence>
<evidence type="ECO:0000256" key="1">
    <source>
        <dbReference type="SAM" id="Coils"/>
    </source>
</evidence>
<feature type="region of interest" description="Disordered" evidence="2">
    <location>
        <begin position="357"/>
        <end position="457"/>
    </location>
</feature>
<feature type="compositionally biased region" description="Basic and acidic residues" evidence="2">
    <location>
        <begin position="141"/>
        <end position="160"/>
    </location>
</feature>
<feature type="compositionally biased region" description="Polar residues" evidence="2">
    <location>
        <begin position="396"/>
        <end position="432"/>
    </location>
</feature>
<dbReference type="GeneID" id="96006576"/>
<keyword evidence="1" id="KW-0175">Coiled coil</keyword>
<dbReference type="GO" id="GO:0004402">
    <property type="term" value="F:histone acetyltransferase activity"/>
    <property type="evidence" value="ECO:0007669"/>
    <property type="project" value="TreeGrafter"/>
</dbReference>
<feature type="compositionally biased region" description="Low complexity" evidence="2">
    <location>
        <begin position="382"/>
        <end position="395"/>
    </location>
</feature>
<evidence type="ECO:0000259" key="3">
    <source>
        <dbReference type="Pfam" id="PF15460"/>
    </source>
</evidence>
<dbReference type="InterPro" id="IPR038988">
    <property type="entry name" value="Sas4"/>
</dbReference>
<feature type="compositionally biased region" description="Basic and acidic residues" evidence="2">
    <location>
        <begin position="29"/>
        <end position="46"/>
    </location>
</feature>
<feature type="compositionally biased region" description="Basic and acidic residues" evidence="2">
    <location>
        <begin position="357"/>
        <end position="367"/>
    </location>
</feature>
<dbReference type="EMBL" id="JAAQHG020000017">
    <property type="protein sequence ID" value="KAL1585887.1"/>
    <property type="molecule type" value="Genomic_DNA"/>
</dbReference>
<dbReference type="Pfam" id="PF15460">
    <property type="entry name" value="SAS4"/>
    <property type="match status" value="1"/>
</dbReference>
<evidence type="ECO:0000313" key="4">
    <source>
        <dbReference type="EMBL" id="KAL1585887.1"/>
    </source>
</evidence>
<protein>
    <recommendedName>
        <fullName evidence="3">Something about silencing protein 4 domain-containing protein</fullName>
    </recommendedName>
</protein>
<dbReference type="Proteomes" id="UP000803884">
    <property type="component" value="Unassembled WGS sequence"/>
</dbReference>
<feature type="coiled-coil region" evidence="1">
    <location>
        <begin position="269"/>
        <end position="296"/>
    </location>
</feature>
<accession>A0AB34KP60</accession>
<dbReference type="PANTHER" id="PTHR38422">
    <property type="entry name" value="SOMETHING ABOUT SILENCING PROTEIN 4"/>
    <property type="match status" value="1"/>
</dbReference>
<feature type="domain" description="Something about silencing protein 4" evidence="3">
    <location>
        <begin position="262"/>
        <end position="356"/>
    </location>
</feature>
<dbReference type="PANTHER" id="PTHR38422:SF1">
    <property type="entry name" value="SOMETHING ABOUT SILENCING PROTEIN 4"/>
    <property type="match status" value="1"/>
</dbReference>
<dbReference type="InterPro" id="IPR029184">
    <property type="entry name" value="Sas4_dom"/>
</dbReference>
<evidence type="ECO:0000256" key="2">
    <source>
        <dbReference type="SAM" id="MobiDB-lite"/>
    </source>
</evidence>
<comment type="caution">
    <text evidence="4">The sequence shown here is derived from an EMBL/GenBank/DDBJ whole genome shotgun (WGS) entry which is preliminary data.</text>
</comment>
<feature type="region of interest" description="Disordered" evidence="2">
    <location>
        <begin position="199"/>
        <end position="240"/>
    </location>
</feature>
<feature type="compositionally biased region" description="Polar residues" evidence="2">
    <location>
        <begin position="219"/>
        <end position="240"/>
    </location>
</feature>
<dbReference type="RefSeq" id="XP_069228993.1">
    <property type="nucleotide sequence ID" value="XM_069373738.1"/>
</dbReference>
<feature type="compositionally biased region" description="Acidic residues" evidence="2">
    <location>
        <begin position="368"/>
        <end position="381"/>
    </location>
</feature>
<feature type="compositionally biased region" description="Low complexity" evidence="2">
    <location>
        <begin position="19"/>
        <end position="28"/>
    </location>
</feature>
<reference evidence="4 5" key="1">
    <citation type="journal article" date="2020" name="Microbiol. Resour. Announc.">
        <title>Draft Genome Sequence of a Cladosporium Species Isolated from the Mesophotic Ascidian Didemnum maculosum.</title>
        <authorList>
            <person name="Gioti A."/>
            <person name="Siaperas R."/>
            <person name="Nikolaivits E."/>
            <person name="Le Goff G."/>
            <person name="Ouazzani J."/>
            <person name="Kotoulas G."/>
            <person name="Topakas E."/>
        </authorList>
    </citation>
    <scope>NUCLEOTIDE SEQUENCE [LARGE SCALE GENOMIC DNA]</scope>
    <source>
        <strain evidence="4 5">TM138-S3</strain>
    </source>
</reference>
<name>A0AB34KP60_9PEZI</name>
<dbReference type="AlphaFoldDB" id="A0AB34KP60"/>
<dbReference type="GO" id="GO:0033255">
    <property type="term" value="C:SAS acetyltransferase complex"/>
    <property type="evidence" value="ECO:0007669"/>
    <property type="project" value="InterPro"/>
</dbReference>
<keyword evidence="5" id="KW-1185">Reference proteome</keyword>
<proteinExistence type="predicted"/>
<organism evidence="4 5">
    <name type="scientific">Cladosporium halotolerans</name>
    <dbReference type="NCBI Taxonomy" id="1052096"/>
    <lineage>
        <taxon>Eukaryota</taxon>
        <taxon>Fungi</taxon>
        <taxon>Dikarya</taxon>
        <taxon>Ascomycota</taxon>
        <taxon>Pezizomycotina</taxon>
        <taxon>Dothideomycetes</taxon>
        <taxon>Dothideomycetidae</taxon>
        <taxon>Cladosporiales</taxon>
        <taxon>Cladosporiaceae</taxon>
        <taxon>Cladosporium</taxon>
    </lineage>
</organism>
<gene>
    <name evidence="4" type="ORF">WHR41_05133</name>
</gene>
<feature type="region of interest" description="Disordered" evidence="2">
    <location>
        <begin position="78"/>
        <end position="160"/>
    </location>
</feature>
<feature type="region of interest" description="Disordered" evidence="2">
    <location>
        <begin position="1"/>
        <end position="65"/>
    </location>
</feature>
<feature type="region of interest" description="Disordered" evidence="2">
    <location>
        <begin position="469"/>
        <end position="488"/>
    </location>
</feature>